<evidence type="ECO:0000313" key="2">
    <source>
        <dbReference type="Proteomes" id="UP000268334"/>
    </source>
</evidence>
<evidence type="ECO:0000313" key="1">
    <source>
        <dbReference type="EMBL" id="AYD80866.1"/>
    </source>
</evidence>
<keyword evidence="2" id="KW-1185">Reference proteome</keyword>
<reference evidence="2" key="1">
    <citation type="submission" date="2018-08" db="EMBL/GenBank/DDBJ databases">
        <authorList>
            <person name="Kozlova Y.N."/>
            <person name="Morozova V.V."/>
            <person name="Tikunov A.Y."/>
            <person name="Klopotova M.R."/>
            <person name="Fofanov M.V."/>
            <person name="Tikunova N.V."/>
        </authorList>
    </citation>
    <scope>NUCLEOTIDE SEQUENCE [LARGE SCALE GENOMIC DNA]</scope>
</reference>
<dbReference type="GeneID" id="65116338"/>
<protein>
    <submittedName>
        <fullName evidence="1">Uncharacterized protein</fullName>
    </submittedName>
</protein>
<organism evidence="1 2">
    <name type="scientific">Klebsiella phage KP179</name>
    <dbReference type="NCBI Taxonomy" id="2315700"/>
    <lineage>
        <taxon>Viruses</taxon>
        <taxon>Duplodnaviria</taxon>
        <taxon>Heunggongvirae</taxon>
        <taxon>Uroviricota</taxon>
        <taxon>Caudoviricetes</taxon>
        <taxon>Pantevenvirales</taxon>
        <taxon>Straboviridae</taxon>
        <taxon>Tevenvirinae</taxon>
        <taxon>Jiaodavirus</taxon>
        <taxon>Jiaodavirus kp179</taxon>
    </lineage>
</organism>
<accession>A0A386K9B9</accession>
<dbReference type="Proteomes" id="UP000268334">
    <property type="component" value="Segment"/>
</dbReference>
<sequence length="81" mass="9476">MFELKLEDLKTLVIGLQESKVENPDSRERAVNMKIDCVLMELRDIVNNADAITWCTGYDPKVYLSEYVAQQIYQIKMLMEM</sequence>
<dbReference type="KEGG" id="vg:65116338"/>
<dbReference type="EMBL" id="MH729874">
    <property type="protein sequence ID" value="AYD80866.1"/>
    <property type="molecule type" value="Genomic_DNA"/>
</dbReference>
<dbReference type="RefSeq" id="YP_010098664.1">
    <property type="nucleotide sequence ID" value="NC_055768.1"/>
</dbReference>
<proteinExistence type="predicted"/>
<name>A0A386K9B9_9CAUD</name>